<accession>A0A9N9NW36</accession>
<dbReference type="InterPro" id="IPR036397">
    <property type="entry name" value="RNaseH_sf"/>
</dbReference>
<dbReference type="AlphaFoldDB" id="A0A9N9NW36"/>
<dbReference type="Proteomes" id="UP000789508">
    <property type="component" value="Unassembled WGS sequence"/>
</dbReference>
<dbReference type="EMBL" id="CAJVPS010056773">
    <property type="protein sequence ID" value="CAG8777738.1"/>
    <property type="molecule type" value="Genomic_DNA"/>
</dbReference>
<dbReference type="GO" id="GO:0003676">
    <property type="term" value="F:nucleic acid binding"/>
    <property type="evidence" value="ECO:0007669"/>
    <property type="project" value="InterPro"/>
</dbReference>
<evidence type="ECO:0000313" key="1">
    <source>
        <dbReference type="EMBL" id="CAG8777738.1"/>
    </source>
</evidence>
<proteinExistence type="predicted"/>
<organism evidence="1 2">
    <name type="scientific">Ambispora leptoticha</name>
    <dbReference type="NCBI Taxonomy" id="144679"/>
    <lineage>
        <taxon>Eukaryota</taxon>
        <taxon>Fungi</taxon>
        <taxon>Fungi incertae sedis</taxon>
        <taxon>Mucoromycota</taxon>
        <taxon>Glomeromycotina</taxon>
        <taxon>Glomeromycetes</taxon>
        <taxon>Archaeosporales</taxon>
        <taxon>Ambisporaceae</taxon>
        <taxon>Ambispora</taxon>
    </lineage>
</organism>
<feature type="non-terminal residue" evidence="1">
    <location>
        <position position="1"/>
    </location>
</feature>
<feature type="non-terminal residue" evidence="1">
    <location>
        <position position="110"/>
    </location>
</feature>
<comment type="caution">
    <text evidence="1">The sequence shown here is derived from an EMBL/GenBank/DDBJ whole genome shotgun (WGS) entry which is preliminary data.</text>
</comment>
<keyword evidence="2" id="KW-1185">Reference proteome</keyword>
<reference evidence="1" key="1">
    <citation type="submission" date="2021-06" db="EMBL/GenBank/DDBJ databases">
        <authorList>
            <person name="Kallberg Y."/>
            <person name="Tangrot J."/>
            <person name="Rosling A."/>
        </authorList>
    </citation>
    <scope>NUCLEOTIDE SEQUENCE</scope>
    <source>
        <strain evidence="1">FL130A</strain>
    </source>
</reference>
<evidence type="ECO:0000313" key="2">
    <source>
        <dbReference type="Proteomes" id="UP000789508"/>
    </source>
</evidence>
<dbReference type="OrthoDB" id="2430298at2759"/>
<dbReference type="InterPro" id="IPR012337">
    <property type="entry name" value="RNaseH-like_sf"/>
</dbReference>
<dbReference type="SUPFAM" id="SSF53098">
    <property type="entry name" value="Ribonuclease H-like"/>
    <property type="match status" value="1"/>
</dbReference>
<dbReference type="Gene3D" id="3.30.420.10">
    <property type="entry name" value="Ribonuclease H-like superfamily/Ribonuclease H"/>
    <property type="match status" value="1"/>
</dbReference>
<sequence>KEPIHVTATNWIFHKLYIDCLGPLPRTAGGHEHVVLAVKELTGNVEGKALRRKNANAIAQFIWDEANGRAERTVQKFTRIIRKLCAEKQNKWHEYVRSAIWAINITINNL</sequence>
<protein>
    <submittedName>
        <fullName evidence="1">9988_t:CDS:1</fullName>
    </submittedName>
</protein>
<name>A0A9N9NW36_9GLOM</name>
<gene>
    <name evidence="1" type="ORF">ALEPTO_LOCUS14495</name>
</gene>